<evidence type="ECO:0000313" key="4">
    <source>
        <dbReference type="Proteomes" id="UP000606786"/>
    </source>
</evidence>
<gene>
    <name evidence="2" type="ORF">CCAP1982_LOCUS5023</name>
</gene>
<proteinExistence type="evidence at transcript level"/>
<dbReference type="EMBL" id="CAJHJT010000001">
    <property type="protein sequence ID" value="CAD6996345.1"/>
    <property type="molecule type" value="Genomic_DNA"/>
</dbReference>
<dbReference type="EMBL" id="GAMC01018359">
    <property type="protein sequence ID" value="JAB88196.1"/>
    <property type="molecule type" value="mRNA"/>
</dbReference>
<keyword evidence="4" id="KW-1185">Reference proteome</keyword>
<evidence type="ECO:0000313" key="3">
    <source>
        <dbReference type="EMBL" id="JAB88196.1"/>
    </source>
</evidence>
<protein>
    <recommendedName>
        <fullName evidence="1">Vacuolar ATPase assembly protein VMA22</fullName>
    </recommendedName>
</protein>
<dbReference type="GO" id="GO:0070072">
    <property type="term" value="P:vacuolar proton-transporting V-type ATPase complex assembly"/>
    <property type="evidence" value="ECO:0007669"/>
    <property type="project" value="InterPro"/>
</dbReference>
<dbReference type="Proteomes" id="UP000606786">
    <property type="component" value="Unassembled WGS sequence"/>
</dbReference>
<dbReference type="KEGG" id="ccat:101455083"/>
<dbReference type="OrthoDB" id="408631at2759"/>
<dbReference type="PANTHER" id="PTHR31996">
    <property type="entry name" value="COILED-COIL DOMAIN-CONTAINING PROTEIN 115"/>
    <property type="match status" value="1"/>
</dbReference>
<dbReference type="AlphaFoldDB" id="W8B4H5"/>
<reference evidence="2" key="3">
    <citation type="submission" date="2020-11" db="EMBL/GenBank/DDBJ databases">
        <authorList>
            <person name="Whitehead M."/>
        </authorList>
    </citation>
    <scope>NUCLEOTIDE SEQUENCE</scope>
    <source>
        <strain evidence="2">EGII</strain>
    </source>
</reference>
<dbReference type="GO" id="GO:0051082">
    <property type="term" value="F:unfolded protein binding"/>
    <property type="evidence" value="ECO:0007669"/>
    <property type="project" value="TreeGrafter"/>
</dbReference>
<evidence type="ECO:0000313" key="2">
    <source>
        <dbReference type="EMBL" id="CAD6996345.1"/>
    </source>
</evidence>
<accession>W8B4H5</accession>
<organism evidence="3">
    <name type="scientific">Ceratitis capitata</name>
    <name type="common">Mediterranean fruit fly</name>
    <name type="synonym">Tephritis capitata</name>
    <dbReference type="NCBI Taxonomy" id="7213"/>
    <lineage>
        <taxon>Eukaryota</taxon>
        <taxon>Metazoa</taxon>
        <taxon>Ecdysozoa</taxon>
        <taxon>Arthropoda</taxon>
        <taxon>Hexapoda</taxon>
        <taxon>Insecta</taxon>
        <taxon>Pterygota</taxon>
        <taxon>Neoptera</taxon>
        <taxon>Endopterygota</taxon>
        <taxon>Diptera</taxon>
        <taxon>Brachycera</taxon>
        <taxon>Muscomorpha</taxon>
        <taxon>Tephritoidea</taxon>
        <taxon>Tephritidae</taxon>
        <taxon>Ceratitis</taxon>
        <taxon>Ceratitis</taxon>
    </lineage>
</organism>
<dbReference type="InterPro" id="IPR040357">
    <property type="entry name" value="Vma22/CCDC115"/>
</dbReference>
<reference evidence="3" key="2">
    <citation type="journal article" date="2014" name="BMC Genomics">
        <title>A genomic perspective to assessing quality of mass-reared SIT flies used in Mediterranean fruit fly (Ceratitis capitata) eradication in California.</title>
        <authorList>
            <person name="Calla B."/>
            <person name="Hall B."/>
            <person name="Hou S."/>
            <person name="Geib S.M."/>
        </authorList>
    </citation>
    <scope>NUCLEOTIDE SEQUENCE</scope>
</reference>
<dbReference type="Gene3D" id="1.10.287.3240">
    <property type="match status" value="1"/>
</dbReference>
<reference evidence="3" key="1">
    <citation type="submission" date="2013-07" db="EMBL/GenBank/DDBJ databases">
        <authorList>
            <person name="Geib S."/>
        </authorList>
    </citation>
    <scope>NUCLEOTIDE SEQUENCE</scope>
</reference>
<name>W8B4H5_CERCA</name>
<evidence type="ECO:0000256" key="1">
    <source>
        <dbReference type="ARBA" id="ARBA00093634"/>
    </source>
</evidence>
<dbReference type="PANTHER" id="PTHR31996:SF2">
    <property type="entry name" value="COILED-COIL DOMAIN-CONTAINING PROTEIN 115"/>
    <property type="match status" value="1"/>
</dbReference>
<sequence length="159" mass="18263">MPTTKENIGNLLDALYLEMLDLIEQQTVCRVNIERLMNNGQLMLAKTRYIQGSQTICSAQLPTENSNTFSALCEVVQQQNDTKISNVEFTSIRHTVDKEKEFVEPMQWFTSLPPSSLRSASELFKKCLDFVLESANIQRELIAVMKHIETLKRHKEITI</sequence>